<accession>A0ABY0IPJ1</accession>
<feature type="domain" description="MIP18 family-like" evidence="1">
    <location>
        <begin position="6"/>
        <end position="69"/>
    </location>
</feature>
<dbReference type="RefSeq" id="WP_014235736.1">
    <property type="nucleotide sequence ID" value="NZ_SHKM01000002.1"/>
</dbReference>
<gene>
    <name evidence="2" type="ORF">EV678_2504</name>
</gene>
<protein>
    <submittedName>
        <fullName evidence="2">Metal-sulfur cluster biosynthetic enzyme</fullName>
    </submittedName>
</protein>
<evidence type="ECO:0000313" key="3">
    <source>
        <dbReference type="Proteomes" id="UP000292136"/>
    </source>
</evidence>
<dbReference type="InterPro" id="IPR034904">
    <property type="entry name" value="FSCA_dom_sf"/>
</dbReference>
<evidence type="ECO:0000313" key="2">
    <source>
        <dbReference type="EMBL" id="RZT76625.1"/>
    </source>
</evidence>
<keyword evidence="3" id="KW-1185">Reference proteome</keyword>
<dbReference type="Pfam" id="PF01883">
    <property type="entry name" value="FeS_assembly_P"/>
    <property type="match status" value="1"/>
</dbReference>
<sequence length="103" mass="11185">MSLPTEEALRTVLRQVVDPEVGVNIVDLGLVYGIDIGDNGVVVRLTMTSPACPMGDLVMDEARAALEPLVPEPYDLDLQLVWEPPWSPALMSPKAKDTLGWGE</sequence>
<dbReference type="EMBL" id="SHKM01000002">
    <property type="protein sequence ID" value="RZT76625.1"/>
    <property type="molecule type" value="Genomic_DNA"/>
</dbReference>
<dbReference type="Proteomes" id="UP000292136">
    <property type="component" value="Unassembled WGS sequence"/>
</dbReference>
<reference evidence="2 3" key="1">
    <citation type="submission" date="2019-02" db="EMBL/GenBank/DDBJ databases">
        <title>Genomic Encyclopedia of Type Strains, Phase IV (KMG-IV): sequencing the most valuable type-strain genomes for metagenomic binning, comparative biology and taxonomic classification.</title>
        <authorList>
            <person name="Goeker M."/>
        </authorList>
    </citation>
    <scope>NUCLEOTIDE SEQUENCE [LARGE SCALE GENOMIC DNA]</scope>
    <source>
        <strain evidence="2 3">DSM 21223</strain>
    </source>
</reference>
<dbReference type="InterPro" id="IPR002744">
    <property type="entry name" value="MIP18-like"/>
</dbReference>
<proteinExistence type="predicted"/>
<name>A0ABY0IPJ1_9RHOO</name>
<dbReference type="SUPFAM" id="SSF117916">
    <property type="entry name" value="Fe-S cluster assembly (FSCA) domain-like"/>
    <property type="match status" value="1"/>
</dbReference>
<dbReference type="PANTHER" id="PTHR42831:SF1">
    <property type="entry name" value="FE-S PROTEIN MATURATION AUXILIARY FACTOR YITW"/>
    <property type="match status" value="1"/>
</dbReference>
<comment type="caution">
    <text evidence="2">The sequence shown here is derived from an EMBL/GenBank/DDBJ whole genome shotgun (WGS) entry which is preliminary data.</text>
</comment>
<evidence type="ECO:0000259" key="1">
    <source>
        <dbReference type="Pfam" id="PF01883"/>
    </source>
</evidence>
<dbReference type="InterPro" id="IPR052339">
    <property type="entry name" value="Fe-S_Maturation_MIP18"/>
</dbReference>
<organism evidence="2 3">
    <name type="scientific">Azospira oryzae</name>
    <dbReference type="NCBI Taxonomy" id="146939"/>
    <lineage>
        <taxon>Bacteria</taxon>
        <taxon>Pseudomonadati</taxon>
        <taxon>Pseudomonadota</taxon>
        <taxon>Betaproteobacteria</taxon>
        <taxon>Rhodocyclales</taxon>
        <taxon>Rhodocyclaceae</taxon>
        <taxon>Azospira</taxon>
    </lineage>
</organism>
<dbReference type="PANTHER" id="PTHR42831">
    <property type="entry name" value="FE-S PROTEIN MATURATION AUXILIARY FACTOR YITW"/>
    <property type="match status" value="1"/>
</dbReference>
<dbReference type="Gene3D" id="3.30.300.130">
    <property type="entry name" value="Fe-S cluster assembly (FSCA)"/>
    <property type="match status" value="1"/>
</dbReference>